<dbReference type="RefSeq" id="WP_171682662.1">
    <property type="nucleotide sequence ID" value="NZ_WHNZ01000015.1"/>
</dbReference>
<keyword evidence="3" id="KW-1185">Reference proteome</keyword>
<dbReference type="SUPFAM" id="SSF50978">
    <property type="entry name" value="WD40 repeat-like"/>
    <property type="match status" value="2"/>
</dbReference>
<protein>
    <recommendedName>
        <fullName evidence="4">S-layer family protein</fullName>
    </recommendedName>
</protein>
<organism evidence="2 3">
    <name type="scientific">Paenibacillus planticolens</name>
    <dbReference type="NCBI Taxonomy" id="2654976"/>
    <lineage>
        <taxon>Bacteria</taxon>
        <taxon>Bacillati</taxon>
        <taxon>Bacillota</taxon>
        <taxon>Bacilli</taxon>
        <taxon>Bacillales</taxon>
        <taxon>Paenibacillaceae</taxon>
        <taxon>Paenibacillus</taxon>
    </lineage>
</organism>
<dbReference type="EMBL" id="WHNZ01000015">
    <property type="protein sequence ID" value="NOU99804.1"/>
    <property type="molecule type" value="Genomic_DNA"/>
</dbReference>
<sequence length="4291" mass="423958">MSDDIHFIGEQDSKEQSGLKNIKRKRKDQPDNKRKLVSALTGSVMMAGAVMPFLPAQTVQAATETGTMTVDKHYAAANETVEITIVDAGNNYNKNTTAIDTTVVAVSSPADTSVGRNPLMLVLTETGENSGIFKGSLRLVDPSTASPGADEIRVANGGTVTILDPNWNTENQLNPIVLNVERRDHVTGTIQTFDAGTLAPISSLVNDGQRVRVEVRDDDLNTDPTTRQTKTINVTTIAGAQQYSLTLEESSANSNLFTGEFTVGTDVMPANNSPLYIEYQDDNQSDNSPGLITKKLVRKDLTAATLSALPTKAAYDEPITVTLTDNDLNIDPSIKETATVKITSAEDSAGINLTLTETGPDTGVFTGTFTMQNASNSALNQIKVLNGNSVTVNYTDLRDAIGSTSSLSSTIARKDHVSGTIAVDKTNAVVGETVTITVNDADYINTVSGQIINVQVKSATDSTGISVPLTETADTGVFKGTFTITNGASVAGSQISAANGEAISVTYLDAITANNSIDQPVVTTLNRKDRMTGVLSYNRLSSPTGEIIEVSLNDTDLDIDPNAVDTASVTVTSIDDPTGFYVTLTETGVGTGVFKGQFKPVLTATNDTLSPQELLVAYNNNLIVTYTDEHRANNTKGNVVSTFKHLQVPAVTAIQAFDTGGQVGAGGNDTVKITFDMMTNQSVIAPSDIAAYFSLDAGSWGTPANGLSATWSDAQNLVITVGSDATVKKGAIVSLNASAGIKDALGNSAASVGAMSIGGTFGSQVPAITSITAADAGNQVGAGSGDTVTIVFDTPTSKPTVALTDLVLSAGSFGTEGNGASLLWTNATTLVVTLGSDATVKKGATLSIASSANIQDIGLESAVSTASGAIGGSFGSQVPAITSITAADAGGQVGAGSGDTVTIVFDTATSEPTVALADLVLSAGSFGTAGNGASAAWTNATTLVVTLGSDATVKKGATFTIAASANIQDIGLESAASTASSSIGGTFGSRVPDIASITAVNAGNQVGAGSGDAVTIVFDTPTNEATVGLPDLVLSAGSFGTAGNGASVVWLNATTLVVTLGSDATVKKGATLTIAVSAGIKDIALESAVSTASSTIGGTFGSQVPGITSITAADAGSQVGAGLGDTVTIVFDTPTNEPTVGLSDLVLSAGSFGTAGNGATVAWTDATTLVVTLGSDATVKSGATLSIAATANIQDIGMESAVSTASSSIGGSFGSQVPDIVSITAADAGNQVGSGSGDTVTIVFDTPTNEPTVALTDLFLSAGSFGTAVNGASTAWTNATTLVVTLGSDATVKKGATLTIAATANIQDIGAESAASTASSAIGGTFGSQVPVIASITAVDAGNQVGAGSGDTVTIVFDTATSAPTIALTDLVLSTGSFGTAGNGASASWTNATTLVVTLGSDATVKKGATLTIAASANIQDIGLESAASTASSVIGGTFGSQVPDIVSITAADAGNQVGAGSGDTVTIKFDTPTSEPTVALTDLVLSAGSFGTAGNGASAAWTNTTTLVVTLGSDATVKKGATLTIAATANIQDIGLESAASTANGPIGGSFGSQVPSITSITAADAGGQVGAGSGDTVTIVFDTPTNRPTVGLSDLVLSAGSFGTTGNGASVAWTNATTLVVTLGSDATVKKGATLTIAASANIQDIGLESAASTASSSIGGSFGSQVPNITSIDATDDGNQVGAGLGDKITIVFDTPTSRPAVALTDLVLSAGSLGTAGNGASAAWTNATTLVVTLGSDATVKMGATLSIASTANIQDIGAESAASMASGVIGGSFGSQVPGITSITAADDGNQVGAGQGDTITIVFDTPTSEPTVALTDLVLSAGSFGTAGNGASTSWTNATTLVVTLGSDATVKKGATLTIAASANIQDIGLESAASTASSAIGGSFGSKVPEIASITAVDAGNQVGAGSGDTVTIVFDTATSEPTIALTDLVLSAGSFGTAGNGASLSWTNATTLVVTLGSDATVRKGATLSIASSANIQDIGMESTASTASGAIGGTFGVGSVPDIASITATDAGGQVGAGSGDTVTIVFDTQTSRPVVALTDLVLGAGSFGTAGNGASVAWTNATTLVVTLGSDATVKKGATLTIATSANIQDIGAESAASTASSAIAGTFGSQVPDIASITAADAGGQVGAGSGDIVTIVFDTATNEPTVALADLVLSAGSFGTAGNGASVAWTNATTLVVTLGSDATVKKGAMLSIASSANIQDIGLESAVSTASSTIGGTFGSQVPDITSITAVDSGGQVGAGSGDTVTIVFDTATNEPTVALTDLVLSAGSFGTAGNGASVAWTNATTLVVTLGSDATVKKGATLTFAVTAGIKDIGLESAVSTASSTIGGTFGSRVPDITSITAVDAGNQVGAGSGDTVTIVFDTPTNRITVALTGLVLSAGSFGTAGNGASTAWTDATTLVVTLGSDATVKKGATLSIASSANIQDIGAESAASTASGAIGGTFGSQVPDIVSTTAADAGNQVGSGSGDTVTIVFDTATSRPTVALTDLVLSAGSFGTAGNGASAAWTNATTLVVTLGSDATVKMGATLTIAPTANVQDIGAESAASTASGAIGGTFGSQVPDIASITAADAGNQVGAGLGDTVTIVFDTPTSRPTVGLSDLTLSAGSFGTAGNGAAVAWTNATTLVITLGSDATVKKGATLTIAASANIQDIGLESAASTASSSIGGTFGSQVPDITSITAADAGGQVGAGLGDTVTIVFDTPTNEPTVGLSDLVLSAGSFGTTGNGASAAWTNATTLLVTLGSDATVKKGATLTIAVSAGIKDIALESAVSTASSAIGGTFGSRVPGITSITAADAGSQPGPNSGDTVTVVFDTPTSQPVISLSDLTLSAGTFGTLANGASSNWVDNTTLIIRLGSDATVRKGALLSIAPTANIQDIGLESVASTASLTIGGTFGIGTIPNISAIQATNDMGGPGPENGDKVTISFTAVTNTPAIDLADIVLDNGHSWGAGAHASWNSNGSALTITLGAGATVAVGDNVTILAGAGITEISGELSAITGSAAITGTFGDLIVPVISSILATNGGGTAAVEQNDTLEISFNVPTNAGTVDLSKLVVSNGHHLGTSPTTAWSADGSILTIKLGVNPTIVATDTIDVLAGIGIKDASGTSDIAPQSNIAITGSFGTAVAPQATNVYATNGDGLPNAGAGDTLVIVFDTPTNGGAIDLSKFVLSNGRTFGANPSAAWSSGNTRLVITLGAGADITTTDTLTINSGSGILDTTGQASLAGTADLSIGGSFGVAVAPVVSSITATNGDGKPTVGAGDKLIVVLDSPSNGVGVDLTKFSFSNGHTLGTGATASWSSDKLRLTITLGVGANIATTDTVSIASGSEIADTTGTIELTPRLNIAIGGSFGVAVAPVISAINAINGDGKPTVGAGDKLLVIFDTPTNGGSVDLTKIAVSGGHTLGTGPSYAWSANNTHLTIKLGTNPTITTNDTIDILALFGVSDATNQAALATQSNIAIGGSFGVAIAPNVTDVYALNTGGTPAVDANDQIVIVFDTDVDYSGFNKSAITIDGHAFGTNANFDTSDSKKLVITLKDTVGVTQSSTISIDGALSGIKDITKQAAVNNVSSHAIGGSFGVAIAPNVTAINAIDGDGTARVAAGDKLRIAFDSPVKLVGFTLDNVLADGQTGAFGSTATFNLDASGTILTITFGGTGIAVTNSSVISMNGGIFDAATGSKALANGGSLPSIRDNFGTAVAPKVITAVAIDQNGLYSIYGDRIDITFDSPTNGSVISNAYQTHDLIQVSNGHTIGDFAAFSWSNNNRTLTVSLATYSQYSSVTGAVYANLQVGDILDLSGLGIKDATGTADAEAGSVVLGGSFVPGLLPEFTYAVASTNNRNNSARILGTIDLIFNTAMYHDPSQLDLSKISVTNSHNFGTGATIAWSSANVLSITVMLDATVEVGDMIDLSKLQLKDSGGIAYVPANYAVKSLTGSFGSALTPSVISVMASNTGMNPGAGVGDTITITFASDTNGIAGASVDVSSLAGLIGNDASAKWLDARTLVITVGNLGANPTLADNGLITIDSLNIKDVTGKSSSAKGSYEIGGTFGQVNSPSVVSIVASSDDKNKATSAIASGDMITITFDMPTNQSGTWDRDKINQFIQFGTSGSPKILGAGYQGTWRDNGRVLVITVTDVTGSTIQIGDSIHVQGIKNAMGNSPANNDSKALAGMFDGREFAITSFSLTSGGAGTLIANLLIEPLKGHDGSEVVILEISKGSTPVQLIASVKDITGNVEIKQIFSNLEGDLSAYTVRAYIFDNYNSTTGSQLLSQKIEMKLN</sequence>
<evidence type="ECO:0000313" key="3">
    <source>
        <dbReference type="Proteomes" id="UP000618579"/>
    </source>
</evidence>
<proteinExistence type="predicted"/>
<dbReference type="InterPro" id="IPR036322">
    <property type="entry name" value="WD40_repeat_dom_sf"/>
</dbReference>
<reference evidence="2 3" key="1">
    <citation type="submission" date="2019-10" db="EMBL/GenBank/DDBJ databases">
        <title>Description of Paenibacillus pedi sp. nov.</title>
        <authorList>
            <person name="Carlier A."/>
            <person name="Qi S."/>
        </authorList>
    </citation>
    <scope>NUCLEOTIDE SEQUENCE [LARGE SCALE GENOMIC DNA]</scope>
    <source>
        <strain evidence="2 3">LMG 31457</strain>
    </source>
</reference>
<name>A0ABX1ZMF3_9BACL</name>
<evidence type="ECO:0000256" key="1">
    <source>
        <dbReference type="SAM" id="MobiDB-lite"/>
    </source>
</evidence>
<accession>A0ABX1ZMF3</accession>
<feature type="compositionally biased region" description="Basic and acidic residues" evidence="1">
    <location>
        <begin position="1"/>
        <end position="17"/>
    </location>
</feature>
<gene>
    <name evidence="2" type="ORF">GC097_07235</name>
</gene>
<evidence type="ECO:0000313" key="2">
    <source>
        <dbReference type="EMBL" id="NOU99804.1"/>
    </source>
</evidence>
<feature type="region of interest" description="Disordered" evidence="1">
    <location>
        <begin position="1"/>
        <end position="34"/>
    </location>
</feature>
<comment type="caution">
    <text evidence="2">The sequence shown here is derived from an EMBL/GenBank/DDBJ whole genome shotgun (WGS) entry which is preliminary data.</text>
</comment>
<evidence type="ECO:0008006" key="4">
    <source>
        <dbReference type="Google" id="ProtNLM"/>
    </source>
</evidence>
<dbReference type="Proteomes" id="UP000618579">
    <property type="component" value="Unassembled WGS sequence"/>
</dbReference>